<name>A0AAD5M6K0_PARTN</name>
<keyword evidence="2" id="KW-1185">Reference proteome</keyword>
<organism evidence="1 2">
    <name type="scientific">Parelaphostrongylus tenuis</name>
    <name type="common">Meningeal worm</name>
    <dbReference type="NCBI Taxonomy" id="148309"/>
    <lineage>
        <taxon>Eukaryota</taxon>
        <taxon>Metazoa</taxon>
        <taxon>Ecdysozoa</taxon>
        <taxon>Nematoda</taxon>
        <taxon>Chromadorea</taxon>
        <taxon>Rhabditida</taxon>
        <taxon>Rhabditina</taxon>
        <taxon>Rhabditomorpha</taxon>
        <taxon>Strongyloidea</taxon>
        <taxon>Metastrongylidae</taxon>
        <taxon>Parelaphostrongylus</taxon>
    </lineage>
</organism>
<protein>
    <submittedName>
        <fullName evidence="1">Uncharacterized protein</fullName>
    </submittedName>
</protein>
<sequence>MARKITFQIKLPHDNWNVRRQLLIAAIPTATQPKMIAIPQGLMGYVIPVMMYLEELG</sequence>
<gene>
    <name evidence="1" type="ORF">KIN20_009567</name>
</gene>
<proteinExistence type="predicted"/>
<dbReference type="AlphaFoldDB" id="A0AAD5M6K0"/>
<accession>A0AAD5M6K0</accession>
<reference evidence="1" key="1">
    <citation type="submission" date="2021-06" db="EMBL/GenBank/DDBJ databases">
        <title>Parelaphostrongylus tenuis whole genome reference sequence.</title>
        <authorList>
            <person name="Garwood T.J."/>
            <person name="Larsen P.A."/>
            <person name="Fountain-Jones N.M."/>
            <person name="Garbe J.R."/>
            <person name="Macchietto M.G."/>
            <person name="Kania S.A."/>
            <person name="Gerhold R.W."/>
            <person name="Richards J.E."/>
            <person name="Wolf T.M."/>
        </authorList>
    </citation>
    <scope>NUCLEOTIDE SEQUENCE</scope>
    <source>
        <strain evidence="1">MNPRO001-30</strain>
        <tissue evidence="1">Meninges</tissue>
    </source>
</reference>
<dbReference type="EMBL" id="JAHQIW010001582">
    <property type="protein sequence ID" value="KAJ1353027.1"/>
    <property type="molecule type" value="Genomic_DNA"/>
</dbReference>
<comment type="caution">
    <text evidence="1">The sequence shown here is derived from an EMBL/GenBank/DDBJ whole genome shotgun (WGS) entry which is preliminary data.</text>
</comment>
<evidence type="ECO:0000313" key="1">
    <source>
        <dbReference type="EMBL" id="KAJ1353027.1"/>
    </source>
</evidence>
<evidence type="ECO:0000313" key="2">
    <source>
        <dbReference type="Proteomes" id="UP001196413"/>
    </source>
</evidence>
<dbReference type="Proteomes" id="UP001196413">
    <property type="component" value="Unassembled WGS sequence"/>
</dbReference>